<keyword evidence="3" id="KW-0408">Iron</keyword>
<evidence type="ECO:0000256" key="3">
    <source>
        <dbReference type="ARBA" id="ARBA00023004"/>
    </source>
</evidence>
<evidence type="ECO:0000256" key="2">
    <source>
        <dbReference type="ARBA" id="ARBA00022723"/>
    </source>
</evidence>
<evidence type="ECO:0000313" key="6">
    <source>
        <dbReference type="EMBL" id="AWR21659.1"/>
    </source>
</evidence>
<evidence type="ECO:0000259" key="5">
    <source>
        <dbReference type="PROSITE" id="PS51296"/>
    </source>
</evidence>
<dbReference type="EMBL" id="CP023994">
    <property type="protein sequence ID" value="AWR21659.1"/>
    <property type="molecule type" value="Genomic_DNA"/>
</dbReference>
<accession>A0A2Z3RY11</accession>
<dbReference type="Proteomes" id="UP000246894">
    <property type="component" value="Chromosome"/>
</dbReference>
<dbReference type="PROSITE" id="PS51257">
    <property type="entry name" value="PROKAR_LIPOPROTEIN"/>
    <property type="match status" value="1"/>
</dbReference>
<dbReference type="InterPro" id="IPR036922">
    <property type="entry name" value="Rieske_2Fe-2S_sf"/>
</dbReference>
<dbReference type="GO" id="GO:0016705">
    <property type="term" value="F:oxidoreductase activity, acting on paired donors, with incorporation or reduction of molecular oxygen"/>
    <property type="evidence" value="ECO:0007669"/>
    <property type="project" value="UniProtKB-ARBA"/>
</dbReference>
<organism evidence="6 7">
    <name type="scientific">Aurantimicrobium photophilum</name>
    <dbReference type="NCBI Taxonomy" id="1987356"/>
    <lineage>
        <taxon>Bacteria</taxon>
        <taxon>Bacillati</taxon>
        <taxon>Actinomycetota</taxon>
        <taxon>Actinomycetes</taxon>
        <taxon>Micrococcales</taxon>
        <taxon>Microbacteriaceae</taxon>
        <taxon>Aurantimicrobium</taxon>
    </lineage>
</organism>
<keyword evidence="2" id="KW-0479">Metal-binding</keyword>
<evidence type="ECO:0000313" key="7">
    <source>
        <dbReference type="Proteomes" id="UP000246894"/>
    </source>
</evidence>
<proteinExistence type="predicted"/>
<feature type="domain" description="Rieske" evidence="5">
    <location>
        <begin position="51"/>
        <end position="144"/>
    </location>
</feature>
<dbReference type="GO" id="GO:0004497">
    <property type="term" value="F:monooxygenase activity"/>
    <property type="evidence" value="ECO:0007669"/>
    <property type="project" value="UniProtKB-ARBA"/>
</dbReference>
<sequence>MAARNLTPKLSRREVLGLGAIGAAGVAIAMTGCSAEAGDSGGAGNVLKSGLEIGPVADVPVGGGRNFEVEGTKLVVTQPTEGELLAFSAICTHEGCVVGCRDKEIRCDCHSAVFSMTDGEPISGPADGALQNYPVIVTDGVIYTA</sequence>
<dbReference type="CDD" id="cd03467">
    <property type="entry name" value="Rieske"/>
    <property type="match status" value="1"/>
</dbReference>
<dbReference type="OrthoDB" id="25106at2"/>
<dbReference type="RefSeq" id="WP_110233716.1">
    <property type="nucleotide sequence ID" value="NZ_CP023994.1"/>
</dbReference>
<dbReference type="SUPFAM" id="SSF50022">
    <property type="entry name" value="ISP domain"/>
    <property type="match status" value="1"/>
</dbReference>
<keyword evidence="6" id="KW-0560">Oxidoreductase</keyword>
<dbReference type="GO" id="GO:0051537">
    <property type="term" value="F:2 iron, 2 sulfur cluster binding"/>
    <property type="evidence" value="ECO:0007669"/>
    <property type="project" value="UniProtKB-KW"/>
</dbReference>
<keyword evidence="7" id="KW-1185">Reference proteome</keyword>
<reference evidence="6 7" key="1">
    <citation type="submission" date="2017-10" db="EMBL/GenBank/DDBJ databases">
        <title>Genome of an Actinobacterium that displays light-enhanced growth.</title>
        <authorList>
            <person name="Maresca J.A."/>
            <person name="Hempel P."/>
            <person name="Shevchenko O."/>
            <person name="Miller K.J."/>
            <person name="Hahn M.W."/>
        </authorList>
    </citation>
    <scope>NUCLEOTIDE SEQUENCE [LARGE SCALE GENOMIC DNA]</scope>
    <source>
        <strain evidence="6 7">MWH-Mo1</strain>
    </source>
</reference>
<dbReference type="Gene3D" id="2.102.10.10">
    <property type="entry name" value="Rieske [2Fe-2S] iron-sulphur domain"/>
    <property type="match status" value="1"/>
</dbReference>
<name>A0A2Z3RY11_9MICO</name>
<dbReference type="GO" id="GO:0046872">
    <property type="term" value="F:metal ion binding"/>
    <property type="evidence" value="ECO:0007669"/>
    <property type="project" value="UniProtKB-KW"/>
</dbReference>
<dbReference type="InterPro" id="IPR017941">
    <property type="entry name" value="Rieske_2Fe-2S"/>
</dbReference>
<evidence type="ECO:0000256" key="4">
    <source>
        <dbReference type="ARBA" id="ARBA00023014"/>
    </source>
</evidence>
<keyword evidence="1" id="KW-0001">2Fe-2S</keyword>
<keyword evidence="4" id="KW-0411">Iron-sulfur</keyword>
<evidence type="ECO:0000256" key="1">
    <source>
        <dbReference type="ARBA" id="ARBA00022714"/>
    </source>
</evidence>
<dbReference type="KEGG" id="aum:AURMO_01063"/>
<gene>
    <name evidence="6" type="ORF">AURMO_01063</name>
</gene>
<protein>
    <submittedName>
        <fullName evidence="6">Cytochrome b6-f complex iron-sulfur subunit</fullName>
        <ecNumber evidence="6">1.10.9.1</ecNumber>
    </submittedName>
</protein>
<dbReference type="AlphaFoldDB" id="A0A2Z3RY11"/>
<dbReference type="PROSITE" id="PS51296">
    <property type="entry name" value="RIESKE"/>
    <property type="match status" value="1"/>
</dbReference>
<dbReference type="Pfam" id="PF00355">
    <property type="entry name" value="Rieske"/>
    <property type="match status" value="1"/>
</dbReference>
<dbReference type="PROSITE" id="PS51318">
    <property type="entry name" value="TAT"/>
    <property type="match status" value="1"/>
</dbReference>
<dbReference type="InterPro" id="IPR006311">
    <property type="entry name" value="TAT_signal"/>
</dbReference>
<dbReference type="EC" id="1.10.9.1" evidence="6"/>